<evidence type="ECO:0000313" key="1">
    <source>
        <dbReference type="EMBL" id="KAH3685184.1"/>
    </source>
</evidence>
<evidence type="ECO:0000313" key="2">
    <source>
        <dbReference type="Proteomes" id="UP000774326"/>
    </source>
</evidence>
<sequence length="209" mass="24596">MKLPGLITKTFLIILANGFKSEGKISTSGTDWNSVSPKIGRFADDILQVSEDVNVRNTDGDVIDLEKSRVREVSVILELLWLWIWLLRIRRRSGNNVFHVWDHDNLNVLVDFSQSCKDNFDVDILKCLKTVEFLWDGTCFDCFIVEINERTHKNNRVTVVHDIFRGFSENVKVQLRIQSKWTLKHQNIRVTLMNQFINTQHRRTQNRRR</sequence>
<dbReference type="EMBL" id="JAEUBG010002103">
    <property type="protein sequence ID" value="KAH3685184.1"/>
    <property type="molecule type" value="Genomic_DNA"/>
</dbReference>
<accession>A0A9P8Q979</accession>
<organism evidence="1 2">
    <name type="scientific">Wickerhamomyces pijperi</name>
    <name type="common">Yeast</name>
    <name type="synonym">Pichia pijperi</name>
    <dbReference type="NCBI Taxonomy" id="599730"/>
    <lineage>
        <taxon>Eukaryota</taxon>
        <taxon>Fungi</taxon>
        <taxon>Dikarya</taxon>
        <taxon>Ascomycota</taxon>
        <taxon>Saccharomycotina</taxon>
        <taxon>Saccharomycetes</taxon>
        <taxon>Phaffomycetales</taxon>
        <taxon>Wickerhamomycetaceae</taxon>
        <taxon>Wickerhamomyces</taxon>
    </lineage>
</organism>
<name>A0A9P8Q979_WICPI</name>
<dbReference type="Proteomes" id="UP000774326">
    <property type="component" value="Unassembled WGS sequence"/>
</dbReference>
<gene>
    <name evidence="1" type="ORF">WICPIJ_003845</name>
</gene>
<dbReference type="AlphaFoldDB" id="A0A9P8Q979"/>
<protein>
    <submittedName>
        <fullName evidence="1">Uncharacterized protein</fullName>
    </submittedName>
</protein>
<reference evidence="1" key="1">
    <citation type="journal article" date="2021" name="Open Biol.">
        <title>Shared evolutionary footprints suggest mitochondrial oxidative damage underlies multiple complex I losses in fungi.</title>
        <authorList>
            <person name="Schikora-Tamarit M.A."/>
            <person name="Marcet-Houben M."/>
            <person name="Nosek J."/>
            <person name="Gabaldon T."/>
        </authorList>
    </citation>
    <scope>NUCLEOTIDE SEQUENCE</scope>
    <source>
        <strain evidence="1">CBS2887</strain>
    </source>
</reference>
<proteinExistence type="predicted"/>
<keyword evidence="2" id="KW-1185">Reference proteome</keyword>
<reference evidence="1" key="2">
    <citation type="submission" date="2021-01" db="EMBL/GenBank/DDBJ databases">
        <authorList>
            <person name="Schikora-Tamarit M.A."/>
        </authorList>
    </citation>
    <scope>NUCLEOTIDE SEQUENCE</scope>
    <source>
        <strain evidence="1">CBS2887</strain>
    </source>
</reference>
<comment type="caution">
    <text evidence="1">The sequence shown here is derived from an EMBL/GenBank/DDBJ whole genome shotgun (WGS) entry which is preliminary data.</text>
</comment>